<evidence type="ECO:0008006" key="3">
    <source>
        <dbReference type="Google" id="ProtNLM"/>
    </source>
</evidence>
<dbReference type="OrthoDB" id="6637138at2"/>
<reference evidence="1 2" key="1">
    <citation type="journal article" date="2018" name="Syst. Appl. Microbiol.">
        <title>Pseudomonas gallaeciensis sp. nov., isolated from crude-oil-contaminated intertidal sand samples after the Prestige oil spill.</title>
        <authorList>
            <person name="Mulet M."/>
            <person name="Sanchez D."/>
            <person name="Rodriguez A.C."/>
            <person name="Nogales B."/>
            <person name="Bosch R."/>
            <person name="Busquets A."/>
            <person name="Gomila M."/>
            <person name="Lalucat J."/>
            <person name="Garcia-Valdes E."/>
        </authorList>
    </citation>
    <scope>NUCLEOTIDE SEQUENCE [LARGE SCALE GENOMIC DNA]</scope>
    <source>
        <strain evidence="1 2">V113</strain>
    </source>
</reference>
<dbReference type="Proteomes" id="UP000265411">
    <property type="component" value="Unassembled WGS sequence"/>
</dbReference>
<evidence type="ECO:0000313" key="1">
    <source>
        <dbReference type="EMBL" id="RGP55976.1"/>
    </source>
</evidence>
<comment type="caution">
    <text evidence="1">The sequence shown here is derived from an EMBL/GenBank/DDBJ whole genome shotgun (WGS) entry which is preliminary data.</text>
</comment>
<evidence type="ECO:0000313" key="2">
    <source>
        <dbReference type="Proteomes" id="UP000265411"/>
    </source>
</evidence>
<protein>
    <recommendedName>
        <fullName evidence="3">DUF2190 domain-containing protein</fullName>
    </recommendedName>
</protein>
<dbReference type="RefSeq" id="WP_118129021.1">
    <property type="nucleotide sequence ID" value="NZ_LMAZ01000001.1"/>
</dbReference>
<gene>
    <name evidence="1" type="ORF">ASB58_00890</name>
</gene>
<sequence length="127" mass="12180">MNIPGLITPFTATAAIGAYLIAAHGAADGAAVQADDGSTMMLGVTTDIPAAAGETVDVVRSGPASVTFGGNVTRGAPLTADANGRAIAVALPAEADTFIVGYAEVSGVAGDIASALIAPGFIPATAP</sequence>
<proteinExistence type="predicted"/>
<dbReference type="EMBL" id="LMAZ01000001">
    <property type="protein sequence ID" value="RGP55976.1"/>
    <property type="molecule type" value="Genomic_DNA"/>
</dbReference>
<accession>A0A395R7A7</accession>
<keyword evidence="2" id="KW-1185">Reference proteome</keyword>
<organism evidence="1 2">
    <name type="scientific">Pseudomonas abyssi</name>
    <dbReference type="NCBI Taxonomy" id="170540"/>
    <lineage>
        <taxon>Bacteria</taxon>
        <taxon>Pseudomonadati</taxon>
        <taxon>Pseudomonadota</taxon>
        <taxon>Gammaproteobacteria</taxon>
        <taxon>Pseudomonadales</taxon>
        <taxon>Pseudomonadaceae</taxon>
        <taxon>Pseudomonas</taxon>
    </lineage>
</organism>
<name>A0A395R7A7_9PSED</name>
<dbReference type="AlphaFoldDB" id="A0A395R7A7"/>